<feature type="compositionally biased region" description="Basic and acidic residues" evidence="1">
    <location>
        <begin position="30"/>
        <end position="41"/>
    </location>
</feature>
<protein>
    <recommendedName>
        <fullName evidence="5">Ferric oxidoreductase domain-containing protein</fullName>
    </recommendedName>
</protein>
<feature type="transmembrane region" description="Helical" evidence="2">
    <location>
        <begin position="82"/>
        <end position="101"/>
    </location>
</feature>
<evidence type="ECO:0000256" key="1">
    <source>
        <dbReference type="SAM" id="MobiDB-lite"/>
    </source>
</evidence>
<feature type="transmembrane region" description="Helical" evidence="2">
    <location>
        <begin position="50"/>
        <end position="70"/>
    </location>
</feature>
<feature type="transmembrane region" description="Helical" evidence="2">
    <location>
        <begin position="160"/>
        <end position="181"/>
    </location>
</feature>
<keyword evidence="2" id="KW-0472">Membrane</keyword>
<evidence type="ECO:0000313" key="3">
    <source>
        <dbReference type="EMBL" id="GFE24484.1"/>
    </source>
</evidence>
<reference evidence="3 4" key="1">
    <citation type="submission" date="2019-12" db="EMBL/GenBank/DDBJ databases">
        <title>Whole genome shotgun sequence of Streptomyces libani subsp. libani NBRC 13452.</title>
        <authorList>
            <person name="Ichikawa N."/>
            <person name="Kimura A."/>
            <person name="Kitahashi Y."/>
            <person name="Komaki H."/>
            <person name="Tamura T."/>
        </authorList>
    </citation>
    <scope>NUCLEOTIDE SEQUENCE [LARGE SCALE GENOMIC DNA]</scope>
    <source>
        <strain evidence="3 4">NBRC 13452</strain>
    </source>
</reference>
<dbReference type="EMBL" id="BLIP01000001">
    <property type="protein sequence ID" value="GFE24484.1"/>
    <property type="molecule type" value="Genomic_DNA"/>
</dbReference>
<dbReference type="Proteomes" id="UP000429552">
    <property type="component" value="Unassembled WGS sequence"/>
</dbReference>
<organism evidence="3 4">
    <name type="scientific">Streptomyces nigrescens</name>
    <dbReference type="NCBI Taxonomy" id="1920"/>
    <lineage>
        <taxon>Bacteria</taxon>
        <taxon>Bacillati</taxon>
        <taxon>Actinomycetota</taxon>
        <taxon>Actinomycetes</taxon>
        <taxon>Kitasatosporales</taxon>
        <taxon>Streptomycetaceae</taxon>
        <taxon>Streptomyces</taxon>
    </lineage>
</organism>
<feature type="transmembrane region" description="Helical" evidence="2">
    <location>
        <begin position="122"/>
        <end position="140"/>
    </location>
</feature>
<sequence>MSAPRLQSRQSRRASHRARPSPTVPRPRRPPHEPGPPDRRAPGGGFAGTAVLRPALPAALLLFIAVTLHSGAADTLMRFLDFGAGVLALVSLSVTVLWGLAATDRMVLHSGHRLLAQAVHRGTAVAGLGFLGLHIWVKIAEGHTGAAAAAVPFTDGARPGLIGLGTLAAYTFIAVAVTGAVRGAFTGLTGARWWRALHMCAYLAWGLALVHGLKSGRAAAGWAVAGYAICLTAVAVRLALRLRDARRNTGELP</sequence>
<keyword evidence="2" id="KW-0812">Transmembrane</keyword>
<feature type="transmembrane region" description="Helical" evidence="2">
    <location>
        <begin position="193"/>
        <end position="213"/>
    </location>
</feature>
<feature type="compositionally biased region" description="Basic residues" evidence="1">
    <location>
        <begin position="10"/>
        <end position="19"/>
    </location>
</feature>
<evidence type="ECO:0000313" key="4">
    <source>
        <dbReference type="Proteomes" id="UP000429552"/>
    </source>
</evidence>
<comment type="caution">
    <text evidence="3">The sequence shown here is derived from an EMBL/GenBank/DDBJ whole genome shotgun (WGS) entry which is preliminary data.</text>
</comment>
<proteinExistence type="predicted"/>
<feature type="region of interest" description="Disordered" evidence="1">
    <location>
        <begin position="1"/>
        <end position="46"/>
    </location>
</feature>
<evidence type="ECO:0000256" key="2">
    <source>
        <dbReference type="SAM" id="Phobius"/>
    </source>
</evidence>
<feature type="transmembrane region" description="Helical" evidence="2">
    <location>
        <begin position="219"/>
        <end position="240"/>
    </location>
</feature>
<accession>A0A640TML3</accession>
<dbReference type="AlphaFoldDB" id="A0A640TML3"/>
<gene>
    <name evidence="3" type="ORF">Sliba_49370</name>
</gene>
<keyword evidence="2" id="KW-1133">Transmembrane helix</keyword>
<evidence type="ECO:0008006" key="5">
    <source>
        <dbReference type="Google" id="ProtNLM"/>
    </source>
</evidence>
<name>A0A640TML3_STRNI</name>